<dbReference type="RefSeq" id="WP_092159234.1">
    <property type="nucleotide sequence ID" value="NZ_FNGA01000002.1"/>
</dbReference>
<feature type="transmembrane region" description="Helical" evidence="1">
    <location>
        <begin position="112"/>
        <end position="133"/>
    </location>
</feature>
<dbReference type="EMBL" id="FNGA01000002">
    <property type="protein sequence ID" value="SDK77286.1"/>
    <property type="molecule type" value="Genomic_DNA"/>
</dbReference>
<evidence type="ECO:0000256" key="1">
    <source>
        <dbReference type="SAM" id="Phobius"/>
    </source>
</evidence>
<proteinExistence type="predicted"/>
<protein>
    <recommendedName>
        <fullName evidence="4">Transcriptional activator TraM</fullName>
    </recommendedName>
</protein>
<keyword evidence="1" id="KW-0472">Membrane</keyword>
<evidence type="ECO:0000313" key="3">
    <source>
        <dbReference type="Proteomes" id="UP000199053"/>
    </source>
</evidence>
<dbReference type="OrthoDB" id="5459102at2"/>
<accession>A0A1G9EMD5</accession>
<keyword evidence="3" id="KW-1185">Reference proteome</keyword>
<dbReference type="STRING" id="246191.SAMN05660337_1182"/>
<keyword evidence="1" id="KW-0812">Transmembrane</keyword>
<dbReference type="Proteomes" id="UP000199053">
    <property type="component" value="Unassembled WGS sequence"/>
</dbReference>
<evidence type="ECO:0008006" key="4">
    <source>
        <dbReference type="Google" id="ProtNLM"/>
    </source>
</evidence>
<organism evidence="2 3">
    <name type="scientific">Maridesulfovibrio ferrireducens</name>
    <dbReference type="NCBI Taxonomy" id="246191"/>
    <lineage>
        <taxon>Bacteria</taxon>
        <taxon>Pseudomonadati</taxon>
        <taxon>Thermodesulfobacteriota</taxon>
        <taxon>Desulfovibrionia</taxon>
        <taxon>Desulfovibrionales</taxon>
        <taxon>Desulfovibrionaceae</taxon>
        <taxon>Maridesulfovibrio</taxon>
    </lineage>
</organism>
<evidence type="ECO:0000313" key="2">
    <source>
        <dbReference type="EMBL" id="SDK77286.1"/>
    </source>
</evidence>
<sequence length="135" mass="15259">MPKITHSPLTIQKVRDLITEKHNTLLDENDPILMLVTMHRAFLDEFELMLNQQTTVAEEHMNEHVKAFATEVRKSTNILLSKAVKANVENCIAEIGQHQEVMSNFLSTIKTWSLFAGIMLILSIATTLSVLVWGS</sequence>
<dbReference type="AlphaFoldDB" id="A0A1G9EMD5"/>
<reference evidence="3" key="1">
    <citation type="submission" date="2016-10" db="EMBL/GenBank/DDBJ databases">
        <authorList>
            <person name="Varghese N."/>
            <person name="Submissions S."/>
        </authorList>
    </citation>
    <scope>NUCLEOTIDE SEQUENCE [LARGE SCALE GENOMIC DNA]</scope>
    <source>
        <strain evidence="3">DSM 16995</strain>
    </source>
</reference>
<keyword evidence="1" id="KW-1133">Transmembrane helix</keyword>
<name>A0A1G9EMD5_9BACT</name>
<gene>
    <name evidence="2" type="ORF">SAMN05660337_1182</name>
</gene>